<keyword evidence="1" id="KW-0812">Transmembrane</keyword>
<gene>
    <name evidence="3" type="ORF">HINF_LOCUS24949</name>
    <name evidence="2" type="ORF">HINF_LOCUS30096</name>
</gene>
<keyword evidence="1" id="KW-0472">Membrane</keyword>
<comment type="caution">
    <text evidence="2">The sequence shown here is derived from an EMBL/GenBank/DDBJ whole genome shotgun (WGS) entry which is preliminary data.</text>
</comment>
<evidence type="ECO:0000256" key="1">
    <source>
        <dbReference type="SAM" id="Phobius"/>
    </source>
</evidence>
<evidence type="ECO:0000313" key="3">
    <source>
        <dbReference type="EMBL" id="CAL6015561.1"/>
    </source>
</evidence>
<evidence type="ECO:0000313" key="2">
    <source>
        <dbReference type="EMBL" id="CAI9942451.1"/>
    </source>
</evidence>
<evidence type="ECO:0000313" key="4">
    <source>
        <dbReference type="Proteomes" id="UP001642409"/>
    </source>
</evidence>
<keyword evidence="4" id="KW-1185">Reference proteome</keyword>
<dbReference type="AlphaFoldDB" id="A0AA86PMW2"/>
<organism evidence="2">
    <name type="scientific">Hexamita inflata</name>
    <dbReference type="NCBI Taxonomy" id="28002"/>
    <lineage>
        <taxon>Eukaryota</taxon>
        <taxon>Metamonada</taxon>
        <taxon>Diplomonadida</taxon>
        <taxon>Hexamitidae</taxon>
        <taxon>Hexamitinae</taxon>
        <taxon>Hexamita</taxon>
    </lineage>
</organism>
<feature type="transmembrane region" description="Helical" evidence="1">
    <location>
        <begin position="99"/>
        <end position="122"/>
    </location>
</feature>
<keyword evidence="1" id="KW-1133">Transmembrane helix</keyword>
<accession>A0AA86PMW2</accession>
<name>A0AA86PMW2_9EUKA</name>
<protein>
    <submittedName>
        <fullName evidence="3">Hypothetical_protein</fullName>
    </submittedName>
</protein>
<proteinExistence type="predicted"/>
<reference evidence="3 4" key="2">
    <citation type="submission" date="2024-07" db="EMBL/GenBank/DDBJ databases">
        <authorList>
            <person name="Akdeniz Z."/>
        </authorList>
    </citation>
    <scope>NUCLEOTIDE SEQUENCE [LARGE SCALE GENOMIC DNA]</scope>
</reference>
<dbReference type="EMBL" id="CATOUU010000699">
    <property type="protein sequence ID" value="CAI9942451.1"/>
    <property type="molecule type" value="Genomic_DNA"/>
</dbReference>
<reference evidence="2" key="1">
    <citation type="submission" date="2023-06" db="EMBL/GenBank/DDBJ databases">
        <authorList>
            <person name="Kurt Z."/>
        </authorList>
    </citation>
    <scope>NUCLEOTIDE SEQUENCE</scope>
</reference>
<dbReference type="Proteomes" id="UP001642409">
    <property type="component" value="Unassembled WGS sequence"/>
</dbReference>
<feature type="transmembrane region" description="Helical" evidence="1">
    <location>
        <begin position="67"/>
        <end position="87"/>
    </location>
</feature>
<sequence length="263" mass="29909">MASDVTHFNIWFCCRLQQSQLQHDSFNCNSTINVRCLFHILSEILRQMSHLAVVFLMRPGLPDLEHLGLRFSCAACYSFAVLIGIVNGARHVSLSQVQFILTLSVSHLFSGLYVYSLVLQLLTHGGQPQPARLLCDSISRASRRCLQTSKRRRLIFWFCRRSLAIAVVSELEDATEPALARRHSTPRPPELTPSLIFQSDVVCSCEARSRNPARAPRSAKVYSRSELVYSLEPRKRAKIAFGAERRPFTQYTPKIFLEPHCTF</sequence>
<dbReference type="EMBL" id="CAXDID020000073">
    <property type="protein sequence ID" value="CAL6015561.1"/>
    <property type="molecule type" value="Genomic_DNA"/>
</dbReference>